<dbReference type="SFLD" id="SFLDS00003">
    <property type="entry name" value="Haloacid_Dehalogenase"/>
    <property type="match status" value="1"/>
</dbReference>
<dbReference type="GO" id="GO:0008252">
    <property type="term" value="F:nucleotidase activity"/>
    <property type="evidence" value="ECO:0007669"/>
    <property type="project" value="TreeGrafter"/>
</dbReference>
<reference evidence="1 2" key="1">
    <citation type="journal article" date="2011" name="Proc. Natl. Acad. Sci. U.S.A.">
        <title>Evolutionary erosion of yeast sex chromosomes by mating-type switching accidents.</title>
        <authorList>
            <person name="Gordon J.L."/>
            <person name="Armisen D."/>
            <person name="Proux-Wera E."/>
            <person name="Oheigeartaigh S.S."/>
            <person name="Byrne K.P."/>
            <person name="Wolfe K.H."/>
        </authorList>
    </citation>
    <scope>NUCLEOTIDE SEQUENCE [LARGE SCALE GENOMIC DNA]</scope>
    <source>
        <strain evidence="2">ATCC 34711 / CBS 6284 / DSM 70876 / NBRC 10599 / NRRL Y-10934 / UCD 77-7</strain>
    </source>
</reference>
<dbReference type="EMBL" id="HE806320">
    <property type="protein sequence ID" value="CCH61104.1"/>
    <property type="molecule type" value="Genomic_DNA"/>
</dbReference>
<dbReference type="HOGENOM" id="CLU_059493_0_0_1"/>
<dbReference type="OMA" id="YPHHVNL"/>
<dbReference type="KEGG" id="tbl:TBLA_0E00430"/>
<dbReference type="OrthoDB" id="1065058at2759"/>
<dbReference type="GeneID" id="14496230"/>
<dbReference type="InterPro" id="IPR010237">
    <property type="entry name" value="Pyr-5-nucltdase"/>
</dbReference>
<evidence type="ECO:0000313" key="2">
    <source>
        <dbReference type="Proteomes" id="UP000002866"/>
    </source>
</evidence>
<dbReference type="InterPro" id="IPR023214">
    <property type="entry name" value="HAD_sf"/>
</dbReference>
<proteinExistence type="predicted"/>
<dbReference type="SUPFAM" id="SSF56784">
    <property type="entry name" value="HAD-like"/>
    <property type="match status" value="1"/>
</dbReference>
<dbReference type="STRING" id="1071380.I2H402"/>
<dbReference type="PANTHER" id="PTHR47438:SF1">
    <property type="entry name" value="PHOSPHATE METABOLISM PROTEIN 8-RELATED"/>
    <property type="match status" value="1"/>
</dbReference>
<evidence type="ECO:0000313" key="1">
    <source>
        <dbReference type="EMBL" id="CCH61104.1"/>
    </source>
</evidence>
<dbReference type="InterPro" id="IPR036412">
    <property type="entry name" value="HAD-like_sf"/>
</dbReference>
<dbReference type="FunFam" id="1.10.150.450:FF:000001">
    <property type="entry name" value="SDT1p Pyrimidine nucleotidase"/>
    <property type="match status" value="1"/>
</dbReference>
<dbReference type="SFLD" id="SFLDG01129">
    <property type="entry name" value="C1.5:_HAD__Beta-PGM__Phosphata"/>
    <property type="match status" value="1"/>
</dbReference>
<gene>
    <name evidence="1" type="primary">TBLA0E00430</name>
    <name evidence="1" type="ORF">TBLA_0E00430</name>
</gene>
<dbReference type="SFLD" id="SFLDG01132">
    <property type="entry name" value="C1.5.3:_5'-Nucleotidase_Like"/>
    <property type="match status" value="1"/>
</dbReference>
<protein>
    <recommendedName>
        <fullName evidence="3">Pyrimidine 5'-nucleotidase</fullName>
    </recommendedName>
</protein>
<dbReference type="RefSeq" id="XP_004180623.1">
    <property type="nucleotide sequence ID" value="XM_004180575.1"/>
</dbReference>
<dbReference type="eggNOG" id="KOG3109">
    <property type="taxonomic scope" value="Eukaryota"/>
</dbReference>
<dbReference type="Proteomes" id="UP000002866">
    <property type="component" value="Chromosome 5"/>
</dbReference>
<dbReference type="NCBIfam" id="TIGR01509">
    <property type="entry name" value="HAD-SF-IA-v3"/>
    <property type="match status" value="1"/>
</dbReference>
<dbReference type="FunCoup" id="I2H402">
    <property type="interactions" value="479"/>
</dbReference>
<dbReference type="InterPro" id="IPR052791">
    <property type="entry name" value="SSM1_domain"/>
</dbReference>
<evidence type="ECO:0008006" key="3">
    <source>
        <dbReference type="Google" id="ProtNLM"/>
    </source>
</evidence>
<name>I2H402_HENB6</name>
<sequence length="277" mass="32153">MTIDNDEYTAYTKRIYKQHEINKAHLESLTHPGSKVTFPINPTYHPVPDPDMKVFFFDIDNCLYKRSLNIHDLMYELILDYFQHHLELSREDARDLNANYYKNYGLAIRGLVKHHNINAIDYNDMVDDALPLQDIIKPNLKLRQLLIKLRESKRFDKLWLFTNAYKNHALRCVRLLGIADMFDGITYCNYENYDAIICKPDSQAFEIAKLQSGLGDYRNCWFIDDSGNNIKTGISLGMSKCIHLVEDTPDEILGETPKGSIVIRDILDLESVLDSKI</sequence>
<dbReference type="Gene3D" id="3.40.50.1000">
    <property type="entry name" value="HAD superfamily/HAD-like"/>
    <property type="match status" value="1"/>
</dbReference>
<organism evidence="1 2">
    <name type="scientific">Henningerozyma blattae (strain ATCC 34711 / CBS 6284 / DSM 70876 / NBRC 10599 / NRRL Y-10934 / UCD 77-7)</name>
    <name type="common">Yeast</name>
    <name type="synonym">Tetrapisispora blattae</name>
    <dbReference type="NCBI Taxonomy" id="1071380"/>
    <lineage>
        <taxon>Eukaryota</taxon>
        <taxon>Fungi</taxon>
        <taxon>Dikarya</taxon>
        <taxon>Ascomycota</taxon>
        <taxon>Saccharomycotina</taxon>
        <taxon>Saccharomycetes</taxon>
        <taxon>Saccharomycetales</taxon>
        <taxon>Saccharomycetaceae</taxon>
        <taxon>Henningerozyma</taxon>
    </lineage>
</organism>
<dbReference type="AlphaFoldDB" id="I2H402"/>
<keyword evidence="2" id="KW-1185">Reference proteome</keyword>
<dbReference type="InParanoid" id="I2H402"/>
<accession>I2H402</accession>
<dbReference type="InterPro" id="IPR006439">
    <property type="entry name" value="HAD-SF_hydro_IA"/>
</dbReference>
<dbReference type="GO" id="GO:0009166">
    <property type="term" value="P:nucleotide catabolic process"/>
    <property type="evidence" value="ECO:0007669"/>
    <property type="project" value="TreeGrafter"/>
</dbReference>
<dbReference type="Gene3D" id="1.10.150.450">
    <property type="match status" value="1"/>
</dbReference>
<dbReference type="GO" id="GO:0006206">
    <property type="term" value="P:pyrimidine nucleobase metabolic process"/>
    <property type="evidence" value="ECO:0007669"/>
    <property type="project" value="TreeGrafter"/>
</dbReference>
<dbReference type="Pfam" id="PF00702">
    <property type="entry name" value="Hydrolase"/>
    <property type="match status" value="1"/>
</dbReference>
<dbReference type="NCBIfam" id="TIGR01993">
    <property type="entry name" value="Pyr-5-nucltdase"/>
    <property type="match status" value="1"/>
</dbReference>
<dbReference type="PANTHER" id="PTHR47438">
    <property type="entry name" value="PHOSPHATE METABOLISM PROTEIN 8-RELATED"/>
    <property type="match status" value="1"/>
</dbReference>